<keyword evidence="8 11" id="KW-0256">Endoplasmic reticulum</keyword>
<evidence type="ECO:0000256" key="8">
    <source>
        <dbReference type="ARBA" id="ARBA00022824"/>
    </source>
</evidence>
<dbReference type="Proteomes" id="UP001591681">
    <property type="component" value="Unassembled WGS sequence"/>
</dbReference>
<keyword evidence="5 11" id="KW-0328">Glycosyltransferase</keyword>
<dbReference type="AlphaFoldDB" id="A0ABD1JCV0"/>
<evidence type="ECO:0000256" key="11">
    <source>
        <dbReference type="RuleBase" id="RU363112"/>
    </source>
</evidence>
<keyword evidence="12" id="KW-0732">Signal</keyword>
<evidence type="ECO:0000256" key="1">
    <source>
        <dbReference type="ARBA" id="ARBA00004477"/>
    </source>
</evidence>
<evidence type="ECO:0000256" key="6">
    <source>
        <dbReference type="ARBA" id="ARBA00022679"/>
    </source>
</evidence>
<feature type="transmembrane region" description="Helical" evidence="11">
    <location>
        <begin position="236"/>
        <end position="261"/>
    </location>
</feature>
<keyword evidence="7 11" id="KW-0812">Transmembrane</keyword>
<dbReference type="EC" id="2.4.1.-" evidence="11"/>
<proteinExistence type="inferred from homology"/>
<dbReference type="EMBL" id="JBHFQA010000017">
    <property type="protein sequence ID" value="KAL2084979.1"/>
    <property type="molecule type" value="Genomic_DNA"/>
</dbReference>
<comment type="function">
    <text evidence="11">Mannosyltransferase involved in glycosylphosphatidylinositol-anchor biosynthesis.</text>
</comment>
<name>A0ABD1JCV0_9TELE</name>
<dbReference type="GO" id="GO:0016757">
    <property type="term" value="F:glycosyltransferase activity"/>
    <property type="evidence" value="ECO:0007669"/>
    <property type="project" value="UniProtKB-KW"/>
</dbReference>
<gene>
    <name evidence="13" type="ORF">ACEWY4_020497</name>
</gene>
<feature type="chain" id="PRO_5044790349" description="GPI mannosyltransferase 2" evidence="12">
    <location>
        <begin position="29"/>
        <end position="514"/>
    </location>
</feature>
<dbReference type="GO" id="GO:0005789">
    <property type="term" value="C:endoplasmic reticulum membrane"/>
    <property type="evidence" value="ECO:0007669"/>
    <property type="project" value="UniProtKB-SubCell"/>
</dbReference>
<feature type="transmembrane region" description="Helical" evidence="11">
    <location>
        <begin position="492"/>
        <end position="511"/>
    </location>
</feature>
<feature type="transmembrane region" description="Helical" evidence="11">
    <location>
        <begin position="82"/>
        <end position="101"/>
    </location>
</feature>
<dbReference type="Pfam" id="PF04188">
    <property type="entry name" value="Mannosyl_trans2"/>
    <property type="match status" value="1"/>
</dbReference>
<keyword evidence="10 11" id="KW-0472">Membrane</keyword>
<evidence type="ECO:0000256" key="3">
    <source>
        <dbReference type="ARBA" id="ARBA00008698"/>
    </source>
</evidence>
<evidence type="ECO:0000256" key="4">
    <source>
        <dbReference type="ARBA" id="ARBA00022502"/>
    </source>
</evidence>
<keyword evidence="6 11" id="KW-0808">Transferase</keyword>
<evidence type="ECO:0000256" key="12">
    <source>
        <dbReference type="SAM" id="SignalP"/>
    </source>
</evidence>
<reference evidence="13 14" key="1">
    <citation type="submission" date="2024-09" db="EMBL/GenBank/DDBJ databases">
        <title>A chromosome-level genome assembly of Gray's grenadier anchovy, Coilia grayii.</title>
        <authorList>
            <person name="Fu Z."/>
        </authorList>
    </citation>
    <scope>NUCLEOTIDE SEQUENCE [LARGE SCALE GENOMIC DNA]</scope>
    <source>
        <strain evidence="13">G4</strain>
        <tissue evidence="13">Muscle</tissue>
    </source>
</reference>
<dbReference type="InterPro" id="IPR007315">
    <property type="entry name" value="PIG-V/Gpi18"/>
</dbReference>
<keyword evidence="4 11" id="KW-0337">GPI-anchor biosynthesis</keyword>
<feature type="signal peptide" evidence="12">
    <location>
        <begin position="1"/>
        <end position="28"/>
    </location>
</feature>
<dbReference type="PANTHER" id="PTHR12468:SF2">
    <property type="entry name" value="GPI MANNOSYLTRANSFERASE 2"/>
    <property type="match status" value="1"/>
</dbReference>
<feature type="transmembrane region" description="Helical" evidence="11">
    <location>
        <begin position="152"/>
        <end position="180"/>
    </location>
</feature>
<keyword evidence="9 11" id="KW-1133">Transmembrane helix</keyword>
<dbReference type="GO" id="GO:0006506">
    <property type="term" value="P:GPI anchor biosynthetic process"/>
    <property type="evidence" value="ECO:0007669"/>
    <property type="project" value="UniProtKB-KW"/>
</dbReference>
<accession>A0ABD1JCV0</accession>
<sequence>MTMGVRVVVRFAVITRLVSLLLQALLNAAIPDHDADAFSPPPAEDPLLMDPIAEVLLGGLGRWDAQHFLFIAERGYVFEHNFAFFPLLPVLLRCVAAGLLWPLGSWLTLHGRLLVAIALVNSALFVLSVAALYGLGCLVLQDRRLSLLSALLYCLTPANVFLMAGYSESLFAALTFGGLWLLEQGSTTKACLVLGLATGARANGIVNVGFLLYLPLQRALCQAKQLRRVSGDRWNFLRYVWITISFMATAAIGVLVISLPFGVFQYYGYTRFCETSPTQEPVSPILLSLSQMKGYRVPDAASPAPPWCSRPLPLLYSYLQDVYWDVGFLRYFQLKQIPNFLLALPVATLGSLATYVYLRADPEYCLCLGIISSHAKEKDEKSPSGFYSRKVFVYVVHATALLLSGFFCMHVQVLTRFLGSSSPVIYWSSAHLLLCQEPLLVETRATVCVKEKEKHMLINYSLFGIPWRRLEQNPITELLAEWGACSFWTKCILGYFMSYWVIGLALHCNFFPWT</sequence>
<dbReference type="PANTHER" id="PTHR12468">
    <property type="entry name" value="GPI MANNOSYLTRANSFERASE 2"/>
    <property type="match status" value="1"/>
</dbReference>
<evidence type="ECO:0000256" key="2">
    <source>
        <dbReference type="ARBA" id="ARBA00004687"/>
    </source>
</evidence>
<comment type="pathway">
    <text evidence="2 11">Glycolipid biosynthesis; glycosylphosphatidylinositol-anchor biosynthesis.</text>
</comment>
<feature type="transmembrane region" description="Helical" evidence="11">
    <location>
        <begin position="337"/>
        <end position="358"/>
    </location>
</feature>
<feature type="transmembrane region" description="Helical" evidence="11">
    <location>
        <begin position="192"/>
        <end position="216"/>
    </location>
</feature>
<evidence type="ECO:0000256" key="10">
    <source>
        <dbReference type="ARBA" id="ARBA00023136"/>
    </source>
</evidence>
<protein>
    <recommendedName>
        <fullName evidence="11">GPI mannosyltransferase 2</fullName>
        <ecNumber evidence="11">2.4.1.-</ecNumber>
    </recommendedName>
</protein>
<evidence type="ECO:0000256" key="9">
    <source>
        <dbReference type="ARBA" id="ARBA00022989"/>
    </source>
</evidence>
<evidence type="ECO:0000256" key="7">
    <source>
        <dbReference type="ARBA" id="ARBA00022692"/>
    </source>
</evidence>
<evidence type="ECO:0000313" key="13">
    <source>
        <dbReference type="EMBL" id="KAL2084979.1"/>
    </source>
</evidence>
<feature type="transmembrane region" description="Helical" evidence="11">
    <location>
        <begin position="113"/>
        <end position="140"/>
    </location>
</feature>
<feature type="transmembrane region" description="Helical" evidence="11">
    <location>
        <begin position="391"/>
        <end position="413"/>
    </location>
</feature>
<comment type="subcellular location">
    <subcellularLocation>
        <location evidence="1 11">Endoplasmic reticulum membrane</location>
        <topology evidence="1 11">Multi-pass membrane protein</topology>
    </subcellularLocation>
</comment>
<organism evidence="13 14">
    <name type="scientific">Coilia grayii</name>
    <name type="common">Gray's grenadier anchovy</name>
    <dbReference type="NCBI Taxonomy" id="363190"/>
    <lineage>
        <taxon>Eukaryota</taxon>
        <taxon>Metazoa</taxon>
        <taxon>Chordata</taxon>
        <taxon>Craniata</taxon>
        <taxon>Vertebrata</taxon>
        <taxon>Euteleostomi</taxon>
        <taxon>Actinopterygii</taxon>
        <taxon>Neopterygii</taxon>
        <taxon>Teleostei</taxon>
        <taxon>Clupei</taxon>
        <taxon>Clupeiformes</taxon>
        <taxon>Clupeoidei</taxon>
        <taxon>Engraulidae</taxon>
        <taxon>Coilinae</taxon>
        <taxon>Coilia</taxon>
    </lineage>
</organism>
<comment type="similarity">
    <text evidence="3 11">Belongs to the PIGV family.</text>
</comment>
<comment type="caution">
    <text evidence="13">The sequence shown here is derived from an EMBL/GenBank/DDBJ whole genome shotgun (WGS) entry which is preliminary data.</text>
</comment>
<evidence type="ECO:0000313" key="14">
    <source>
        <dbReference type="Proteomes" id="UP001591681"/>
    </source>
</evidence>
<evidence type="ECO:0000256" key="5">
    <source>
        <dbReference type="ARBA" id="ARBA00022676"/>
    </source>
</evidence>
<keyword evidence="14" id="KW-1185">Reference proteome</keyword>